<evidence type="ECO:0000313" key="2">
    <source>
        <dbReference type="Proteomes" id="UP001418222"/>
    </source>
</evidence>
<gene>
    <name evidence="1" type="ORF">KSP39_PZI003339</name>
</gene>
<keyword evidence="2" id="KW-1185">Reference proteome</keyword>
<reference evidence="1 2" key="1">
    <citation type="journal article" date="2022" name="Nat. Plants">
        <title>Genomes of leafy and leafless Platanthera orchids illuminate the evolution of mycoheterotrophy.</title>
        <authorList>
            <person name="Li M.H."/>
            <person name="Liu K.W."/>
            <person name="Li Z."/>
            <person name="Lu H.C."/>
            <person name="Ye Q.L."/>
            <person name="Zhang D."/>
            <person name="Wang J.Y."/>
            <person name="Li Y.F."/>
            <person name="Zhong Z.M."/>
            <person name="Liu X."/>
            <person name="Yu X."/>
            <person name="Liu D.K."/>
            <person name="Tu X.D."/>
            <person name="Liu B."/>
            <person name="Hao Y."/>
            <person name="Liao X.Y."/>
            <person name="Jiang Y.T."/>
            <person name="Sun W.H."/>
            <person name="Chen J."/>
            <person name="Chen Y.Q."/>
            <person name="Ai Y."/>
            <person name="Zhai J.W."/>
            <person name="Wu S.S."/>
            <person name="Zhou Z."/>
            <person name="Hsiao Y.Y."/>
            <person name="Wu W.L."/>
            <person name="Chen Y.Y."/>
            <person name="Lin Y.F."/>
            <person name="Hsu J.L."/>
            <person name="Li C.Y."/>
            <person name="Wang Z.W."/>
            <person name="Zhao X."/>
            <person name="Zhong W.Y."/>
            <person name="Ma X.K."/>
            <person name="Ma L."/>
            <person name="Huang J."/>
            <person name="Chen G.Z."/>
            <person name="Huang M.Z."/>
            <person name="Huang L."/>
            <person name="Peng D.H."/>
            <person name="Luo Y.B."/>
            <person name="Zou S.Q."/>
            <person name="Chen S.P."/>
            <person name="Lan S."/>
            <person name="Tsai W.C."/>
            <person name="Van de Peer Y."/>
            <person name="Liu Z.J."/>
        </authorList>
    </citation>
    <scope>NUCLEOTIDE SEQUENCE [LARGE SCALE GENOMIC DNA]</scope>
    <source>
        <strain evidence="1">Lor287</strain>
    </source>
</reference>
<name>A0AAP0GDI0_9ASPA</name>
<dbReference type="AlphaFoldDB" id="A0AAP0GDI0"/>
<comment type="caution">
    <text evidence="1">The sequence shown here is derived from an EMBL/GenBank/DDBJ whole genome shotgun (WGS) entry which is preliminary data.</text>
</comment>
<sequence length="72" mass="7707">MEEVRHGLARLRLASAVSLASTDMPTMGSRKHKINGLMEGSGMLDADNAGDLPFRCPMDRGITEAMVSFAAL</sequence>
<evidence type="ECO:0000313" key="1">
    <source>
        <dbReference type="EMBL" id="KAK8952585.1"/>
    </source>
</evidence>
<organism evidence="1 2">
    <name type="scientific">Platanthera zijinensis</name>
    <dbReference type="NCBI Taxonomy" id="2320716"/>
    <lineage>
        <taxon>Eukaryota</taxon>
        <taxon>Viridiplantae</taxon>
        <taxon>Streptophyta</taxon>
        <taxon>Embryophyta</taxon>
        <taxon>Tracheophyta</taxon>
        <taxon>Spermatophyta</taxon>
        <taxon>Magnoliopsida</taxon>
        <taxon>Liliopsida</taxon>
        <taxon>Asparagales</taxon>
        <taxon>Orchidaceae</taxon>
        <taxon>Orchidoideae</taxon>
        <taxon>Orchideae</taxon>
        <taxon>Orchidinae</taxon>
        <taxon>Platanthera</taxon>
    </lineage>
</organism>
<dbReference type="EMBL" id="JBBWWQ010000003">
    <property type="protein sequence ID" value="KAK8952585.1"/>
    <property type="molecule type" value="Genomic_DNA"/>
</dbReference>
<dbReference type="Proteomes" id="UP001418222">
    <property type="component" value="Unassembled WGS sequence"/>
</dbReference>
<protein>
    <submittedName>
        <fullName evidence="1">Uncharacterized protein</fullName>
    </submittedName>
</protein>
<proteinExistence type="predicted"/>
<accession>A0AAP0GDI0</accession>